<sequence length="1367" mass="145747">MGRHDSRSPSRKKKEHKDKKEKRDKKDKRDHDRDYDRGYRERSPERDERRERPREDPGYPPRDRYPQERDRYRDYGPPDYRDGYDERDYRDRDRERDRDRTRDRPRDREREVERERDRERDRERERGTDRERRGQRDEAGGGGEREPAPKRRREETPGAQGMSGDVALALGVTAEAAAVGAAPGLTAEEAAQQRRDVEAAALEAQAERRRKAVEEWRKKRMADQGITEEPAQQAAPKQEPEGDAMQVDEGADAAAAAGAAGEGADEEDGTGNEAAGGKKGWSLEDDDEDDGGGGGGEDADMTHADGDQDGDGDFGGPPPPFPGIKREQDDDDDPLDAFLAGMANNKMQPRAAKPTPGKPAAGKFGGAVGFAKKGLVIAAPGSVGPKPAAGPAAAPAVKQEAAESGAAPAPVPAVAVAEADQGAAAGAAAAAPAAKPRRKWAPVVKEPSPAGDDEVDPLDAFMAAEVMPEVNKLAAQEAERRAESEAREMPPEPGAGPQGMEVDGAAGAAEVKPDPDAQHLPGPSSRLSPPPVASPSTRVAGGAAARGGSVSARRKPRAAFSRRRDSSDEESSDVSDSDKEEDELDDAEWTRMVTAGKLSKGEKLVAVDHSTITYLPFRKNFYIEVTELSRMNEGELAELRKELDGIKVRGKNIPAPIRAWTQAGLSSRLLELLRKRGFDRPLPIQAQALPIIMSGRDCIGIAKTGSGKTMAFVLPMMRHIKDQPPLQQGDGPVALVIAPTRELVAQIAKEAKTFGKVLGLNALAVFGGSGVANQISELKRGVEIVSCTPGRMIDLLVTSNGKITNLRRVTYLVLDEADRMFDMGFEPQITRIVQNIRPDRQTVMFSATFPRQVEVLARKILQDPVEIQVGGRSVVNDSITQFVEIRPEKDRFHRLLEILGEWYEKGKLLIFVDKQESCDNLFRDLLRYGYPCLSLHGGKDQSDRESTIADFKGAVCNILVATSIAARGLDVKDLVLVVNYDVPNHHEDYVHRVGRTGRAGAKGTAITFIGPDEERYAPDLVKALREGGAAVPQDLQALAESFHTKHKAGLVKAHGSGYGGSGFKFDSNEEERFRVDKKAKAKAMGLEVEGEEEAEEAALDAAVAALDADDIRPISAAKAAANAAASTGGVVNAADSVSAVVAAAREKLAEAAKAGLISVPASAMGGAMAAPAAAAAPAPSAAAVAANPLLAAAQQVAAKLTAQVTGGPVATAAPSAAAGTSAPGLAGITADALARAAAIAAKFGGTISLPGGAAGSGRSALAPQAAAGFEAELEINDFPQHARWKITHRETMNQINELTGAALTVRGTFVPPGRPVPEGERKLYLLIEGPTEGHVKKAKAEIKKIIEETTEKVMRRDAPAAGRYSVM</sequence>
<dbReference type="GO" id="GO:0016787">
    <property type="term" value="F:hydrolase activity"/>
    <property type="evidence" value="ECO:0007669"/>
    <property type="project" value="UniProtKB-KW"/>
</dbReference>
<accession>A0A150H176</accession>
<dbReference type="CDD" id="cd18787">
    <property type="entry name" value="SF2_C_DEAD"/>
    <property type="match status" value="1"/>
</dbReference>
<reference evidence="13" key="1">
    <citation type="journal article" date="2016" name="Nat. Commun.">
        <title>The Gonium pectorale genome demonstrates co-option of cell cycle regulation during the evolution of multicellularity.</title>
        <authorList>
            <person name="Hanschen E.R."/>
            <person name="Marriage T.N."/>
            <person name="Ferris P.J."/>
            <person name="Hamaji T."/>
            <person name="Toyoda A."/>
            <person name="Fujiyama A."/>
            <person name="Neme R."/>
            <person name="Noguchi H."/>
            <person name="Minakuchi Y."/>
            <person name="Suzuki M."/>
            <person name="Kawai-Toyooka H."/>
            <person name="Smith D.R."/>
            <person name="Sparks H."/>
            <person name="Anderson J."/>
            <person name="Bakaric R."/>
            <person name="Luria V."/>
            <person name="Karger A."/>
            <person name="Kirschner M.W."/>
            <person name="Durand P.M."/>
            <person name="Michod R.E."/>
            <person name="Nozaki H."/>
            <person name="Olson B.J."/>
        </authorList>
    </citation>
    <scope>NUCLEOTIDE SEQUENCE [LARGE SCALE GENOMIC DNA]</scope>
    <source>
        <strain evidence="13">NIES-2863</strain>
    </source>
</reference>
<feature type="compositionally biased region" description="Basic residues" evidence="8">
    <location>
        <begin position="552"/>
        <end position="561"/>
    </location>
</feature>
<evidence type="ECO:0000259" key="10">
    <source>
        <dbReference type="PROSITE" id="PS51194"/>
    </source>
</evidence>
<feature type="domain" description="DEAD-box RNA helicase Q" evidence="11">
    <location>
        <begin position="658"/>
        <end position="686"/>
    </location>
</feature>
<dbReference type="Pfam" id="PF00270">
    <property type="entry name" value="DEAD"/>
    <property type="match status" value="1"/>
</dbReference>
<proteinExistence type="inferred from homology"/>
<keyword evidence="5" id="KW-0067">ATP-binding</keyword>
<evidence type="ECO:0000256" key="5">
    <source>
        <dbReference type="ARBA" id="ARBA00022840"/>
    </source>
</evidence>
<dbReference type="Proteomes" id="UP000075714">
    <property type="component" value="Unassembled WGS sequence"/>
</dbReference>
<name>A0A150H176_GONPE</name>
<feature type="region of interest" description="Disordered" evidence="8">
    <location>
        <begin position="1"/>
        <end position="166"/>
    </location>
</feature>
<dbReference type="InterPro" id="IPR036612">
    <property type="entry name" value="KH_dom_type_1_sf"/>
</dbReference>
<evidence type="ECO:0000256" key="2">
    <source>
        <dbReference type="ARBA" id="ARBA00022741"/>
    </source>
</evidence>
<dbReference type="InterPro" id="IPR014014">
    <property type="entry name" value="RNA_helicase_DEAD_Q_motif"/>
</dbReference>
<comment type="similarity">
    <text evidence="6">Belongs to the DEAD box helicase family. DDX46/PRP5 subfamily.</text>
</comment>
<keyword evidence="13" id="KW-1185">Reference proteome</keyword>
<feature type="compositionally biased region" description="Basic and acidic residues" evidence="8">
    <location>
        <begin position="27"/>
        <end position="156"/>
    </location>
</feature>
<dbReference type="InterPro" id="IPR001650">
    <property type="entry name" value="Helicase_C-like"/>
</dbReference>
<feature type="region of interest" description="Disordered" evidence="8">
    <location>
        <begin position="189"/>
        <end position="360"/>
    </location>
</feature>
<feature type="compositionally biased region" description="Acidic residues" evidence="8">
    <location>
        <begin position="567"/>
        <end position="587"/>
    </location>
</feature>
<dbReference type="EC" id="3.6.4.13" evidence="1"/>
<evidence type="ECO:0000256" key="6">
    <source>
        <dbReference type="ARBA" id="ARBA00038511"/>
    </source>
</evidence>
<evidence type="ECO:0000259" key="11">
    <source>
        <dbReference type="PROSITE" id="PS51195"/>
    </source>
</evidence>
<feature type="domain" description="Helicase C-terminal" evidence="10">
    <location>
        <begin position="878"/>
        <end position="1039"/>
    </location>
</feature>
<feature type="compositionally biased region" description="Basic residues" evidence="8">
    <location>
        <begin position="9"/>
        <end position="26"/>
    </location>
</feature>
<dbReference type="InterPro" id="IPR014001">
    <property type="entry name" value="Helicase_ATP-bd"/>
</dbReference>
<dbReference type="PROSITE" id="PS00039">
    <property type="entry name" value="DEAD_ATP_HELICASE"/>
    <property type="match status" value="1"/>
</dbReference>
<dbReference type="Pfam" id="PF00271">
    <property type="entry name" value="Helicase_C"/>
    <property type="match status" value="1"/>
</dbReference>
<dbReference type="InterPro" id="IPR000629">
    <property type="entry name" value="RNA-helicase_DEAD-box_CS"/>
</dbReference>
<comment type="caution">
    <text evidence="12">The sequence shown here is derived from an EMBL/GenBank/DDBJ whole genome shotgun (WGS) entry which is preliminary data.</text>
</comment>
<evidence type="ECO:0000313" key="12">
    <source>
        <dbReference type="EMBL" id="KXZ55618.1"/>
    </source>
</evidence>
<evidence type="ECO:0000256" key="1">
    <source>
        <dbReference type="ARBA" id="ARBA00012552"/>
    </source>
</evidence>
<dbReference type="Gene3D" id="3.30.1370.10">
    <property type="entry name" value="K Homology domain, type 1"/>
    <property type="match status" value="1"/>
</dbReference>
<dbReference type="InterPro" id="IPR056149">
    <property type="entry name" value="PRP5/DDX46/KHDC4_KH"/>
</dbReference>
<evidence type="ECO:0000313" key="13">
    <source>
        <dbReference type="Proteomes" id="UP000075714"/>
    </source>
</evidence>
<organism evidence="12 13">
    <name type="scientific">Gonium pectorale</name>
    <name type="common">Green alga</name>
    <dbReference type="NCBI Taxonomy" id="33097"/>
    <lineage>
        <taxon>Eukaryota</taxon>
        <taxon>Viridiplantae</taxon>
        <taxon>Chlorophyta</taxon>
        <taxon>core chlorophytes</taxon>
        <taxon>Chlorophyceae</taxon>
        <taxon>CS clade</taxon>
        <taxon>Chlamydomonadales</taxon>
        <taxon>Volvocaceae</taxon>
        <taxon>Gonium</taxon>
    </lineage>
</organism>
<dbReference type="SMART" id="SM00487">
    <property type="entry name" value="DEXDc"/>
    <property type="match status" value="1"/>
</dbReference>
<dbReference type="InterPro" id="IPR027417">
    <property type="entry name" value="P-loop_NTPase"/>
</dbReference>
<dbReference type="CDD" id="cd17953">
    <property type="entry name" value="DEADc_DDX46"/>
    <property type="match status" value="1"/>
</dbReference>
<protein>
    <recommendedName>
        <fullName evidence="1">RNA helicase</fullName>
        <ecNumber evidence="1">3.6.4.13</ecNumber>
    </recommendedName>
</protein>
<dbReference type="EMBL" id="LSYV01000003">
    <property type="protein sequence ID" value="KXZ55618.1"/>
    <property type="molecule type" value="Genomic_DNA"/>
</dbReference>
<feature type="short sequence motif" description="Q motif" evidence="7">
    <location>
        <begin position="658"/>
        <end position="686"/>
    </location>
</feature>
<dbReference type="GO" id="GO:0005524">
    <property type="term" value="F:ATP binding"/>
    <property type="evidence" value="ECO:0007669"/>
    <property type="project" value="UniProtKB-KW"/>
</dbReference>
<dbReference type="FunFam" id="3.40.50.300:FF:000079">
    <property type="entry name" value="probable ATP-dependent RNA helicase DDX17"/>
    <property type="match status" value="1"/>
</dbReference>
<dbReference type="Pfam" id="PF23469">
    <property type="entry name" value="KH_12"/>
    <property type="match status" value="1"/>
</dbReference>
<evidence type="ECO:0000256" key="4">
    <source>
        <dbReference type="ARBA" id="ARBA00022806"/>
    </source>
</evidence>
<feature type="compositionally biased region" description="Low complexity" evidence="8">
    <location>
        <begin position="351"/>
        <end position="360"/>
    </location>
</feature>
<dbReference type="InterPro" id="IPR011545">
    <property type="entry name" value="DEAD/DEAH_box_helicase_dom"/>
</dbReference>
<evidence type="ECO:0000259" key="9">
    <source>
        <dbReference type="PROSITE" id="PS51192"/>
    </source>
</evidence>
<keyword evidence="3" id="KW-0378">Hydrolase</keyword>
<dbReference type="STRING" id="33097.A0A150H176"/>
<evidence type="ECO:0000256" key="3">
    <source>
        <dbReference type="ARBA" id="ARBA00022801"/>
    </source>
</evidence>
<gene>
    <name evidence="12" type="ORF">GPECTOR_2g1168</name>
</gene>
<dbReference type="CDD" id="cd22475">
    <property type="entry name" value="KH-I_AtRH42_like"/>
    <property type="match status" value="1"/>
</dbReference>
<feature type="region of interest" description="Disordered" evidence="8">
    <location>
        <begin position="470"/>
        <end position="588"/>
    </location>
</feature>
<feature type="region of interest" description="Disordered" evidence="8">
    <location>
        <begin position="428"/>
        <end position="457"/>
    </location>
</feature>
<feature type="compositionally biased region" description="Low complexity" evidence="8">
    <location>
        <begin position="538"/>
        <end position="551"/>
    </location>
</feature>
<dbReference type="Gene3D" id="3.40.50.300">
    <property type="entry name" value="P-loop containing nucleotide triphosphate hydrolases"/>
    <property type="match status" value="2"/>
</dbReference>
<feature type="domain" description="Helicase ATP-binding" evidence="9">
    <location>
        <begin position="689"/>
        <end position="867"/>
    </location>
</feature>
<dbReference type="SMART" id="SM00490">
    <property type="entry name" value="HELICc"/>
    <property type="match status" value="1"/>
</dbReference>
<dbReference type="GO" id="GO:0003724">
    <property type="term" value="F:RNA helicase activity"/>
    <property type="evidence" value="ECO:0007669"/>
    <property type="project" value="UniProtKB-EC"/>
</dbReference>
<dbReference type="PROSITE" id="PS51194">
    <property type="entry name" value="HELICASE_CTER"/>
    <property type="match status" value="1"/>
</dbReference>
<dbReference type="PROSITE" id="PS51195">
    <property type="entry name" value="Q_MOTIF"/>
    <property type="match status" value="1"/>
</dbReference>
<dbReference type="OrthoDB" id="196131at2759"/>
<dbReference type="SUPFAM" id="SSF52540">
    <property type="entry name" value="P-loop containing nucleoside triphosphate hydrolases"/>
    <property type="match status" value="1"/>
</dbReference>
<evidence type="ECO:0000256" key="7">
    <source>
        <dbReference type="PROSITE-ProRule" id="PRU00552"/>
    </source>
</evidence>
<feature type="compositionally biased region" description="Basic and acidic residues" evidence="8">
    <location>
        <begin position="477"/>
        <end position="490"/>
    </location>
</feature>
<dbReference type="PANTHER" id="PTHR47958">
    <property type="entry name" value="ATP-DEPENDENT RNA HELICASE DBP3"/>
    <property type="match status" value="1"/>
</dbReference>
<evidence type="ECO:0000256" key="8">
    <source>
        <dbReference type="SAM" id="MobiDB-lite"/>
    </source>
</evidence>
<keyword evidence="2" id="KW-0547">Nucleotide-binding</keyword>
<dbReference type="GO" id="GO:0003723">
    <property type="term" value="F:RNA binding"/>
    <property type="evidence" value="ECO:0007669"/>
    <property type="project" value="InterPro"/>
</dbReference>
<dbReference type="PROSITE" id="PS51192">
    <property type="entry name" value="HELICASE_ATP_BIND_1"/>
    <property type="match status" value="1"/>
</dbReference>
<keyword evidence="4" id="KW-0347">Helicase</keyword>